<organism evidence="1 2">
    <name type="scientific">Kalanchoe fedtschenkoi</name>
    <name type="common">Lavender scallops</name>
    <name type="synonym">South American air plant</name>
    <dbReference type="NCBI Taxonomy" id="63787"/>
    <lineage>
        <taxon>Eukaryota</taxon>
        <taxon>Viridiplantae</taxon>
        <taxon>Streptophyta</taxon>
        <taxon>Embryophyta</taxon>
        <taxon>Tracheophyta</taxon>
        <taxon>Spermatophyta</taxon>
        <taxon>Magnoliopsida</taxon>
        <taxon>eudicotyledons</taxon>
        <taxon>Gunneridae</taxon>
        <taxon>Pentapetalae</taxon>
        <taxon>Saxifragales</taxon>
        <taxon>Crassulaceae</taxon>
        <taxon>Kalanchoe</taxon>
    </lineage>
</organism>
<accession>A0A7N0TKW6</accession>
<evidence type="ECO:0000313" key="1">
    <source>
        <dbReference type="EnsemblPlants" id="Kaladp0039s0549.1.v1.1"/>
    </source>
</evidence>
<name>A0A7N0TKW6_KALFE</name>
<dbReference type="EnsemblPlants" id="Kaladp0039s0549.1.v1.1">
    <property type="protein sequence ID" value="Kaladp0039s0549.1.v1.1"/>
    <property type="gene ID" value="Kaladp0039s0549.v1.1"/>
</dbReference>
<dbReference type="Gramene" id="Kaladp0039s0549.1.v1.1">
    <property type="protein sequence ID" value="Kaladp0039s0549.1.v1.1"/>
    <property type="gene ID" value="Kaladp0039s0549.v1.1"/>
</dbReference>
<dbReference type="Proteomes" id="UP000594263">
    <property type="component" value="Unplaced"/>
</dbReference>
<reference evidence="1" key="1">
    <citation type="submission" date="2021-01" db="UniProtKB">
        <authorList>
            <consortium name="EnsemblPlants"/>
        </authorList>
    </citation>
    <scope>IDENTIFICATION</scope>
</reference>
<evidence type="ECO:0000313" key="2">
    <source>
        <dbReference type="Proteomes" id="UP000594263"/>
    </source>
</evidence>
<keyword evidence="2" id="KW-1185">Reference proteome</keyword>
<proteinExistence type="predicted"/>
<sequence>MIVQAKLTPSGAYEVKPDKVHAGATLEVPSEELLRKSG</sequence>
<protein>
    <submittedName>
        <fullName evidence="1">Uncharacterized protein</fullName>
    </submittedName>
</protein>
<dbReference type="AlphaFoldDB" id="A0A7N0TKW6"/>